<dbReference type="AlphaFoldDB" id="A0A7J6UYV4"/>
<evidence type="ECO:0000313" key="2">
    <source>
        <dbReference type="Proteomes" id="UP000554482"/>
    </source>
</evidence>
<dbReference type="Proteomes" id="UP000554482">
    <property type="component" value="Unassembled WGS sequence"/>
</dbReference>
<protein>
    <submittedName>
        <fullName evidence="1">Uncharacterized protein</fullName>
    </submittedName>
</protein>
<dbReference type="EMBL" id="JABWDY010041475">
    <property type="protein sequence ID" value="KAF5177362.1"/>
    <property type="molecule type" value="Genomic_DNA"/>
</dbReference>
<comment type="caution">
    <text evidence="1">The sequence shown here is derived from an EMBL/GenBank/DDBJ whole genome shotgun (WGS) entry which is preliminary data.</text>
</comment>
<name>A0A7J6UYV4_THATH</name>
<accession>A0A7J6UYV4</accession>
<gene>
    <name evidence="1" type="ORF">FRX31_033053</name>
</gene>
<keyword evidence="2" id="KW-1185">Reference proteome</keyword>
<reference evidence="1 2" key="1">
    <citation type="submission" date="2020-06" db="EMBL/GenBank/DDBJ databases">
        <title>Transcriptomic and genomic resources for Thalictrum thalictroides and T. hernandezii: Facilitating candidate gene discovery in an emerging model plant lineage.</title>
        <authorList>
            <person name="Arias T."/>
            <person name="Riano-Pachon D.M."/>
            <person name="Di Stilio V.S."/>
        </authorList>
    </citation>
    <scope>NUCLEOTIDE SEQUENCE [LARGE SCALE GENOMIC DNA]</scope>
    <source>
        <strain evidence="2">cv. WT478/WT964</strain>
        <tissue evidence="1">Leaves</tissue>
    </source>
</reference>
<organism evidence="1 2">
    <name type="scientific">Thalictrum thalictroides</name>
    <name type="common">Rue-anemone</name>
    <name type="synonym">Anemone thalictroides</name>
    <dbReference type="NCBI Taxonomy" id="46969"/>
    <lineage>
        <taxon>Eukaryota</taxon>
        <taxon>Viridiplantae</taxon>
        <taxon>Streptophyta</taxon>
        <taxon>Embryophyta</taxon>
        <taxon>Tracheophyta</taxon>
        <taxon>Spermatophyta</taxon>
        <taxon>Magnoliopsida</taxon>
        <taxon>Ranunculales</taxon>
        <taxon>Ranunculaceae</taxon>
        <taxon>Thalictroideae</taxon>
        <taxon>Thalictrum</taxon>
    </lineage>
</organism>
<evidence type="ECO:0000313" key="1">
    <source>
        <dbReference type="EMBL" id="KAF5177362.1"/>
    </source>
</evidence>
<sequence length="77" mass="8615">MAARLSFSCSKSLLSSEFSQSVFSLVSMDFICHRTRFTDPRTMNVMPTDIVSWAELRPVRMGVNPAQINLALSSRST</sequence>
<proteinExistence type="predicted"/>